<dbReference type="AlphaFoldDB" id="A0AAN9CAY1"/>
<sequence>MAPAGVIFCAFCLITQVLSQSTDSPSNSTAQAGNQTVSANDTMATDTYGGSANATAPTGAGVMTQARALYVLVPVAMASSLLHLCC</sequence>
<comment type="caution">
    <text evidence="2">The sequence shown here is derived from an EMBL/GenBank/DDBJ whole genome shotgun (WGS) entry which is preliminary data.</text>
</comment>
<gene>
    <name evidence="2" type="ORF">R3I93_019262</name>
</gene>
<dbReference type="Proteomes" id="UP001364617">
    <property type="component" value="Unassembled WGS sequence"/>
</dbReference>
<protein>
    <submittedName>
        <fullName evidence="2">Uncharacterized protein</fullName>
    </submittedName>
</protein>
<accession>A0AAN9CAY1</accession>
<reference evidence="2 3" key="1">
    <citation type="submission" date="2024-02" db="EMBL/GenBank/DDBJ databases">
        <title>Chromosome-level genome assembly of the Eurasian Minnow (Phoxinus phoxinus).</title>
        <authorList>
            <person name="Oriowo T.O."/>
            <person name="Martin S."/>
            <person name="Stange M."/>
            <person name="Chrysostomakis Y."/>
            <person name="Brown T."/>
            <person name="Winkler S."/>
            <person name="Kukowka S."/>
            <person name="Myers E.W."/>
            <person name="Bohne A."/>
        </authorList>
    </citation>
    <scope>NUCLEOTIDE SEQUENCE [LARGE SCALE GENOMIC DNA]</scope>
    <source>
        <strain evidence="2">ZFMK-TIS-60720</strain>
        <tissue evidence="2">Whole Organism</tissue>
    </source>
</reference>
<organism evidence="2 3">
    <name type="scientific">Phoxinus phoxinus</name>
    <name type="common">Eurasian minnow</name>
    <dbReference type="NCBI Taxonomy" id="58324"/>
    <lineage>
        <taxon>Eukaryota</taxon>
        <taxon>Metazoa</taxon>
        <taxon>Chordata</taxon>
        <taxon>Craniata</taxon>
        <taxon>Vertebrata</taxon>
        <taxon>Euteleostomi</taxon>
        <taxon>Actinopterygii</taxon>
        <taxon>Neopterygii</taxon>
        <taxon>Teleostei</taxon>
        <taxon>Ostariophysi</taxon>
        <taxon>Cypriniformes</taxon>
        <taxon>Leuciscidae</taxon>
        <taxon>Phoxininae</taxon>
        <taxon>Phoxinus</taxon>
    </lineage>
</organism>
<keyword evidence="3" id="KW-1185">Reference proteome</keyword>
<name>A0AAN9CAY1_9TELE</name>
<evidence type="ECO:0000313" key="3">
    <source>
        <dbReference type="Proteomes" id="UP001364617"/>
    </source>
</evidence>
<keyword evidence="1" id="KW-0732">Signal</keyword>
<feature type="chain" id="PRO_5042958986" evidence="1">
    <location>
        <begin position="20"/>
        <end position="86"/>
    </location>
</feature>
<proteinExistence type="predicted"/>
<dbReference type="EMBL" id="JAYKXH010000021">
    <property type="protein sequence ID" value="KAK7129567.1"/>
    <property type="molecule type" value="Genomic_DNA"/>
</dbReference>
<feature type="signal peptide" evidence="1">
    <location>
        <begin position="1"/>
        <end position="19"/>
    </location>
</feature>
<evidence type="ECO:0000313" key="2">
    <source>
        <dbReference type="EMBL" id="KAK7129567.1"/>
    </source>
</evidence>
<evidence type="ECO:0000256" key="1">
    <source>
        <dbReference type="SAM" id="SignalP"/>
    </source>
</evidence>